<gene>
    <name evidence="1" type="ORF">SK128_010794</name>
</gene>
<proteinExistence type="predicted"/>
<reference evidence="1 2" key="1">
    <citation type="submission" date="2023-11" db="EMBL/GenBank/DDBJ databases">
        <title>Halocaridina rubra genome assembly.</title>
        <authorList>
            <person name="Smith C."/>
        </authorList>
    </citation>
    <scope>NUCLEOTIDE SEQUENCE [LARGE SCALE GENOMIC DNA]</scope>
    <source>
        <strain evidence="1">EP-1</strain>
        <tissue evidence="1">Whole</tissue>
    </source>
</reference>
<protein>
    <submittedName>
        <fullName evidence="1">Uncharacterized protein</fullName>
    </submittedName>
</protein>
<accession>A0AAN8WG46</accession>
<evidence type="ECO:0000313" key="2">
    <source>
        <dbReference type="Proteomes" id="UP001381693"/>
    </source>
</evidence>
<dbReference type="AlphaFoldDB" id="A0AAN8WG46"/>
<organism evidence="1 2">
    <name type="scientific">Halocaridina rubra</name>
    <name type="common">Hawaiian red shrimp</name>
    <dbReference type="NCBI Taxonomy" id="373956"/>
    <lineage>
        <taxon>Eukaryota</taxon>
        <taxon>Metazoa</taxon>
        <taxon>Ecdysozoa</taxon>
        <taxon>Arthropoda</taxon>
        <taxon>Crustacea</taxon>
        <taxon>Multicrustacea</taxon>
        <taxon>Malacostraca</taxon>
        <taxon>Eumalacostraca</taxon>
        <taxon>Eucarida</taxon>
        <taxon>Decapoda</taxon>
        <taxon>Pleocyemata</taxon>
        <taxon>Caridea</taxon>
        <taxon>Atyoidea</taxon>
        <taxon>Atyidae</taxon>
        <taxon>Halocaridina</taxon>
    </lineage>
</organism>
<sequence length="67" mass="7433">MSELDIAESVQYAHQAREIKRSEAFTVTADAELNCNLTHNNTKKWEIFAVNASADDALIAPVIIENT</sequence>
<dbReference type="EMBL" id="JAXCGZ010022767">
    <property type="protein sequence ID" value="KAK7024482.1"/>
    <property type="molecule type" value="Genomic_DNA"/>
</dbReference>
<evidence type="ECO:0000313" key="1">
    <source>
        <dbReference type="EMBL" id="KAK7024482.1"/>
    </source>
</evidence>
<comment type="caution">
    <text evidence="1">The sequence shown here is derived from an EMBL/GenBank/DDBJ whole genome shotgun (WGS) entry which is preliminary data.</text>
</comment>
<name>A0AAN8WG46_HALRR</name>
<keyword evidence="2" id="KW-1185">Reference proteome</keyword>
<dbReference type="Proteomes" id="UP001381693">
    <property type="component" value="Unassembled WGS sequence"/>
</dbReference>